<dbReference type="Pfam" id="PF13385">
    <property type="entry name" value="Laminin_G_3"/>
    <property type="match status" value="1"/>
</dbReference>
<comment type="caution">
    <text evidence="1">The sequence shown here is derived from an EMBL/GenBank/DDBJ whole genome shotgun (WGS) entry which is preliminary data.</text>
</comment>
<proteinExistence type="predicted"/>
<dbReference type="EMBL" id="LAZR01007999">
    <property type="protein sequence ID" value="KKM81578.1"/>
    <property type="molecule type" value="Genomic_DNA"/>
</dbReference>
<evidence type="ECO:0000313" key="1">
    <source>
        <dbReference type="EMBL" id="KKM81578.1"/>
    </source>
</evidence>
<name>A0A0F9KHZ1_9ZZZZ</name>
<sequence length="431" mass="46433">MTALRRRRTGARIDPTCTFSQHFRLPAGSLMAMAAKRGPVLTYTGNGGTSMIWDENATLVSTINNQPRFDHDPVTGAALGLLIEEARTNLCLQSEDFSTTWTVTGPPVITTNSAVAPDGNTTADTLEDDDNGAWESVSQSFTVVNDSTSWVFSLYIKKDADTTRFPEIQIRFAGGTAIQTALQLNTSTGAINHRMGSGAVSVTDVGDYWRLVLSGSNNSTGNTTLEIWVFPAVTTVFGNIEAFATGSIIAWGAQLENAAFPTSYIKTTTAAVTRSVDVATVTLSNVPEFDETQGTFFVEGSVLALDPFQYLIFMNNGDSDTLDAHIILIDMDNHMRYLVTNTVDVADFHGGGSPSINTAFKVAVTYALNDFSGYFNGTAMGTDTSGAPPTSQTIIQLGNRYDAARALNGHIAQIKYWDVRKPNGFLQFITA</sequence>
<organism evidence="1">
    <name type="scientific">marine sediment metagenome</name>
    <dbReference type="NCBI Taxonomy" id="412755"/>
    <lineage>
        <taxon>unclassified sequences</taxon>
        <taxon>metagenomes</taxon>
        <taxon>ecological metagenomes</taxon>
    </lineage>
</organism>
<reference evidence="1" key="1">
    <citation type="journal article" date="2015" name="Nature">
        <title>Complex archaea that bridge the gap between prokaryotes and eukaryotes.</title>
        <authorList>
            <person name="Spang A."/>
            <person name="Saw J.H."/>
            <person name="Jorgensen S.L."/>
            <person name="Zaremba-Niedzwiedzka K."/>
            <person name="Martijn J."/>
            <person name="Lind A.E."/>
            <person name="van Eijk R."/>
            <person name="Schleper C."/>
            <person name="Guy L."/>
            <person name="Ettema T.J."/>
        </authorList>
    </citation>
    <scope>NUCLEOTIDE SEQUENCE</scope>
</reference>
<protein>
    <submittedName>
        <fullName evidence="1">Uncharacterized protein</fullName>
    </submittedName>
</protein>
<accession>A0A0F9KHZ1</accession>
<dbReference type="InterPro" id="IPR013320">
    <property type="entry name" value="ConA-like_dom_sf"/>
</dbReference>
<dbReference type="SUPFAM" id="SSF49899">
    <property type="entry name" value="Concanavalin A-like lectins/glucanases"/>
    <property type="match status" value="1"/>
</dbReference>
<dbReference type="AlphaFoldDB" id="A0A0F9KHZ1"/>
<gene>
    <name evidence="1" type="ORF">LCGC14_1328390</name>
</gene>